<gene>
    <name evidence="3" type="ORF">O0I10_001329</name>
</gene>
<proteinExistence type="predicted"/>
<keyword evidence="1" id="KW-0853">WD repeat</keyword>
<accession>A0AAD8DIS7</accession>
<keyword evidence="4" id="KW-1185">Reference proteome</keyword>
<keyword evidence="2" id="KW-0677">Repeat</keyword>
<reference evidence="3 4" key="1">
    <citation type="submission" date="2023-03" db="EMBL/GenBank/DDBJ databases">
        <title>Genome sequence of Lichtheimia ornata CBS 291.66.</title>
        <authorList>
            <person name="Mohabir J.T."/>
            <person name="Shea T.P."/>
            <person name="Kurbessoian T."/>
            <person name="Berby B."/>
            <person name="Fontaine J."/>
            <person name="Livny J."/>
            <person name="Gnirke A."/>
            <person name="Stajich J.E."/>
            <person name="Cuomo C.A."/>
        </authorList>
    </citation>
    <scope>NUCLEOTIDE SEQUENCE [LARGE SCALE GENOMIC DNA]</scope>
    <source>
        <strain evidence="3">CBS 291.66</strain>
    </source>
</reference>
<organism evidence="3 4">
    <name type="scientific">Lichtheimia ornata</name>
    <dbReference type="NCBI Taxonomy" id="688661"/>
    <lineage>
        <taxon>Eukaryota</taxon>
        <taxon>Fungi</taxon>
        <taxon>Fungi incertae sedis</taxon>
        <taxon>Mucoromycota</taxon>
        <taxon>Mucoromycotina</taxon>
        <taxon>Mucoromycetes</taxon>
        <taxon>Mucorales</taxon>
        <taxon>Lichtheimiaceae</taxon>
        <taxon>Lichtheimia</taxon>
    </lineage>
</organism>
<dbReference type="AlphaFoldDB" id="A0AAD8DIS7"/>
<evidence type="ECO:0000256" key="2">
    <source>
        <dbReference type="ARBA" id="ARBA00022737"/>
    </source>
</evidence>
<name>A0AAD8DIS7_9FUNG</name>
<dbReference type="PANTHER" id="PTHR44472">
    <property type="entry name" value="DDB1- AND CUL4-ASSOCIATED FACTOR 4-RELATED"/>
    <property type="match status" value="1"/>
</dbReference>
<dbReference type="GO" id="GO:0080008">
    <property type="term" value="C:Cul4-RING E3 ubiquitin ligase complex"/>
    <property type="evidence" value="ECO:0007669"/>
    <property type="project" value="TreeGrafter"/>
</dbReference>
<comment type="caution">
    <text evidence="3">The sequence shown here is derived from an EMBL/GenBank/DDBJ whole genome shotgun (WGS) entry which is preliminary data.</text>
</comment>
<dbReference type="GeneID" id="83208747"/>
<sequence length="466" mass="53155">MEIPGYYFDREKNRYFRITATGPHSRDAIKKAEQTAEIQQENEDAKRIRNPLKRIGDDHIYQYLYSRQTTSNISSATLINACNRALYRQMKPARQLDNYERYSCTGLADFRSGEAIVTYGQGLLMRYGYQCEPRFQMWNMATPWHASSSSVTSLQLGPCYTTNMQEGTYRQTVYGTSFAPRKTAELWRYSFPSRIDMDIDMDDDNPSNMIRTIAREQPPAVLDCRFSLKKSCLWTTHYAQDKVVVGGDHGAYMLTPSFDVLGQIRTKTAVLTAQCMENGRQQAWIGCRDGRLFLFDARKPQPAKSITQSDVATAHVVSLDSSGLEHQVLSVDIERSIKIWDMRCLRRERQGSLHRPIKHLYGHDTTAGQHIAFDVSHHSRTVALVDGQQQLHFWSLDSNTLDNTPFWTSSHFEKTRIQSIHFIDASQHNTPSSPPSSSLPHAPGLVALAENPQRSGTSFYWFTVPS</sequence>
<evidence type="ECO:0000313" key="3">
    <source>
        <dbReference type="EMBL" id="KAJ8663152.1"/>
    </source>
</evidence>
<dbReference type="InterPro" id="IPR052254">
    <property type="entry name" value="CUL4-DDB1_E3_ligase_receptor"/>
</dbReference>
<evidence type="ECO:0000313" key="4">
    <source>
        <dbReference type="Proteomes" id="UP001234581"/>
    </source>
</evidence>
<dbReference type="PANTHER" id="PTHR44472:SF1">
    <property type="entry name" value="DDB1 AND CUL4 ASSOCIATED FACTOR 4"/>
    <property type="match status" value="1"/>
</dbReference>
<dbReference type="Gene3D" id="2.130.10.10">
    <property type="entry name" value="YVTN repeat-like/Quinoprotein amine dehydrogenase"/>
    <property type="match status" value="1"/>
</dbReference>
<evidence type="ECO:0000256" key="1">
    <source>
        <dbReference type="ARBA" id="ARBA00022574"/>
    </source>
</evidence>
<dbReference type="EMBL" id="JARTCD010000003">
    <property type="protein sequence ID" value="KAJ8663152.1"/>
    <property type="molecule type" value="Genomic_DNA"/>
</dbReference>
<dbReference type="RefSeq" id="XP_058348064.1">
    <property type="nucleotide sequence ID" value="XM_058481426.1"/>
</dbReference>
<protein>
    <submittedName>
        <fullName evidence="3">Uncharacterized protein</fullName>
    </submittedName>
</protein>
<dbReference type="Proteomes" id="UP001234581">
    <property type="component" value="Unassembled WGS sequence"/>
</dbReference>
<dbReference type="SUPFAM" id="SSF50978">
    <property type="entry name" value="WD40 repeat-like"/>
    <property type="match status" value="1"/>
</dbReference>
<dbReference type="InterPro" id="IPR036322">
    <property type="entry name" value="WD40_repeat_dom_sf"/>
</dbReference>
<dbReference type="InterPro" id="IPR015943">
    <property type="entry name" value="WD40/YVTN_repeat-like_dom_sf"/>
</dbReference>